<dbReference type="EMBL" id="QUAL01000171">
    <property type="protein sequence ID" value="RIQ20394.1"/>
    <property type="molecule type" value="Genomic_DNA"/>
</dbReference>
<keyword evidence="3" id="KW-0238">DNA-binding</keyword>
<dbReference type="Pfam" id="PF00356">
    <property type="entry name" value="LacI"/>
    <property type="match status" value="1"/>
</dbReference>
<protein>
    <submittedName>
        <fullName evidence="7">LacI family transcriptional regulator</fullName>
    </submittedName>
</protein>
<dbReference type="InterPro" id="IPR028082">
    <property type="entry name" value="Peripla_BP_I"/>
</dbReference>
<sequence>MRTRRVTQREIARIAGVSQATVSAVLNGSTSATVRIPPATRERVQRALEQARYVADPAARRLAGLGNKILGVFTYEPAMSVETVDFYGPLLTGIEESAERLGCDLLFLTASPVVGGRRRLLDRRTRFRLADGCLLLGQDMDEQEVAELVAEGYPCVAVGRREEPSIPYVGVDYGALTLELLTRARALGHRRATYLHADRQTPSALDRVEALGRATAGGVLDVRTEIVTDDDLERAARDAAGRGETLVLCENAFTAARVGSALVDDDTVSVAALGETEGHAVAGRQVSGFRLPRTRMAHEALTLLHRIIDGEAAPAKRHRLLPGRVEPGETLRAADGASR</sequence>
<evidence type="ECO:0000256" key="4">
    <source>
        <dbReference type="ARBA" id="ARBA00023163"/>
    </source>
</evidence>
<evidence type="ECO:0000259" key="6">
    <source>
        <dbReference type="PROSITE" id="PS50943"/>
    </source>
</evidence>
<dbReference type="PANTHER" id="PTHR30146">
    <property type="entry name" value="LACI-RELATED TRANSCRIPTIONAL REPRESSOR"/>
    <property type="match status" value="1"/>
</dbReference>
<keyword evidence="8" id="KW-1185">Reference proteome</keyword>
<dbReference type="Gene3D" id="1.10.260.40">
    <property type="entry name" value="lambda repressor-like DNA-binding domains"/>
    <property type="match status" value="1"/>
</dbReference>
<dbReference type="SUPFAM" id="SSF47413">
    <property type="entry name" value="lambda repressor-like DNA-binding domains"/>
    <property type="match status" value="1"/>
</dbReference>
<keyword evidence="2" id="KW-0805">Transcription regulation</keyword>
<organism evidence="7 8">
    <name type="scientific">Jiangella rhizosphaerae</name>
    <dbReference type="NCBI Taxonomy" id="2293569"/>
    <lineage>
        <taxon>Bacteria</taxon>
        <taxon>Bacillati</taxon>
        <taxon>Actinomycetota</taxon>
        <taxon>Actinomycetes</taxon>
        <taxon>Jiangellales</taxon>
        <taxon>Jiangellaceae</taxon>
        <taxon>Jiangella</taxon>
    </lineage>
</organism>
<dbReference type="SMART" id="SM00354">
    <property type="entry name" value="HTH_LACI"/>
    <property type="match status" value="1"/>
</dbReference>
<proteinExistence type="predicted"/>
<dbReference type="GO" id="GO:0003700">
    <property type="term" value="F:DNA-binding transcription factor activity"/>
    <property type="evidence" value="ECO:0007669"/>
    <property type="project" value="TreeGrafter"/>
</dbReference>
<dbReference type="Pfam" id="PF13377">
    <property type="entry name" value="Peripla_BP_3"/>
    <property type="match status" value="1"/>
</dbReference>
<dbReference type="Proteomes" id="UP000284057">
    <property type="component" value="Unassembled WGS sequence"/>
</dbReference>
<dbReference type="PANTHER" id="PTHR30146:SF148">
    <property type="entry name" value="HTH-TYPE TRANSCRIPTIONAL REPRESSOR PURR-RELATED"/>
    <property type="match status" value="1"/>
</dbReference>
<name>A0A418KN06_9ACTN</name>
<feature type="domain" description="HTH lacI-type" evidence="5">
    <location>
        <begin position="6"/>
        <end position="64"/>
    </location>
</feature>
<accession>A0A418KN06</accession>
<evidence type="ECO:0000256" key="2">
    <source>
        <dbReference type="ARBA" id="ARBA00023015"/>
    </source>
</evidence>
<reference evidence="7 8" key="1">
    <citation type="submission" date="2018-09" db="EMBL/GenBank/DDBJ databases">
        <title>Isolation, diversity and antifungal activity of actinobacteria from wheat.</title>
        <authorList>
            <person name="Han C."/>
        </authorList>
    </citation>
    <scope>NUCLEOTIDE SEQUENCE [LARGE SCALE GENOMIC DNA]</scope>
    <source>
        <strain evidence="7 8">NEAU-YY265</strain>
    </source>
</reference>
<evidence type="ECO:0000256" key="1">
    <source>
        <dbReference type="ARBA" id="ARBA00022491"/>
    </source>
</evidence>
<dbReference type="GO" id="GO:0000976">
    <property type="term" value="F:transcription cis-regulatory region binding"/>
    <property type="evidence" value="ECO:0007669"/>
    <property type="project" value="TreeGrafter"/>
</dbReference>
<dbReference type="SUPFAM" id="SSF53822">
    <property type="entry name" value="Periplasmic binding protein-like I"/>
    <property type="match status" value="1"/>
</dbReference>
<evidence type="ECO:0000313" key="7">
    <source>
        <dbReference type="EMBL" id="RIQ20394.1"/>
    </source>
</evidence>
<dbReference type="PROSITE" id="PS50943">
    <property type="entry name" value="HTH_CROC1"/>
    <property type="match status" value="1"/>
</dbReference>
<dbReference type="InterPro" id="IPR001387">
    <property type="entry name" value="Cro/C1-type_HTH"/>
</dbReference>
<feature type="domain" description="HTH cro/C1-type" evidence="6">
    <location>
        <begin position="7"/>
        <end position="34"/>
    </location>
</feature>
<dbReference type="Gene3D" id="3.40.50.2300">
    <property type="match status" value="2"/>
</dbReference>
<evidence type="ECO:0000256" key="3">
    <source>
        <dbReference type="ARBA" id="ARBA00023125"/>
    </source>
</evidence>
<gene>
    <name evidence="7" type="ORF">DY240_18085</name>
</gene>
<dbReference type="InterPro" id="IPR000843">
    <property type="entry name" value="HTH_LacI"/>
</dbReference>
<dbReference type="InterPro" id="IPR046335">
    <property type="entry name" value="LacI/GalR-like_sensor"/>
</dbReference>
<keyword evidence="1" id="KW-0678">Repressor</keyword>
<dbReference type="OrthoDB" id="9790412at2"/>
<dbReference type="CDD" id="cd01392">
    <property type="entry name" value="HTH_LacI"/>
    <property type="match status" value="1"/>
</dbReference>
<dbReference type="PROSITE" id="PS50932">
    <property type="entry name" value="HTH_LACI_2"/>
    <property type="match status" value="1"/>
</dbReference>
<dbReference type="AlphaFoldDB" id="A0A418KN06"/>
<evidence type="ECO:0000313" key="8">
    <source>
        <dbReference type="Proteomes" id="UP000284057"/>
    </source>
</evidence>
<keyword evidence="4" id="KW-0804">Transcription</keyword>
<dbReference type="InterPro" id="IPR010982">
    <property type="entry name" value="Lambda_DNA-bd_dom_sf"/>
</dbReference>
<evidence type="ECO:0000259" key="5">
    <source>
        <dbReference type="PROSITE" id="PS50932"/>
    </source>
</evidence>
<comment type="caution">
    <text evidence="7">The sequence shown here is derived from an EMBL/GenBank/DDBJ whole genome shotgun (WGS) entry which is preliminary data.</text>
</comment>